<dbReference type="InterPro" id="IPR013325">
    <property type="entry name" value="RNA_pol_sigma_r2"/>
</dbReference>
<reference evidence="7 8" key="1">
    <citation type="submission" date="2016-05" db="EMBL/GenBank/DDBJ databases">
        <title>Genome Sequence of Pseudomonas citronellolis Strain SJTE-3, an Estrogens and Persistent Organic Pollutants degradation strain.</title>
        <authorList>
            <person name="Liang R."/>
        </authorList>
    </citation>
    <scope>NUCLEOTIDE SEQUENCE [LARGE SCALE GENOMIC DNA]</scope>
    <source>
        <strain evidence="7 8">SJTE-3</strain>
    </source>
</reference>
<dbReference type="SUPFAM" id="SSF88659">
    <property type="entry name" value="Sigma3 and sigma4 domains of RNA polymerase sigma factors"/>
    <property type="match status" value="1"/>
</dbReference>
<dbReference type="NCBIfam" id="NF009180">
    <property type="entry name" value="PRK12528.1"/>
    <property type="match status" value="1"/>
</dbReference>
<dbReference type="InterPro" id="IPR007627">
    <property type="entry name" value="RNA_pol_sigma70_r2"/>
</dbReference>
<dbReference type="NCBIfam" id="NF009175">
    <property type="entry name" value="PRK12523.1"/>
    <property type="match status" value="1"/>
</dbReference>
<dbReference type="InterPro" id="IPR013324">
    <property type="entry name" value="RNA_pol_sigma_r3/r4-like"/>
</dbReference>
<dbReference type="PANTHER" id="PTHR43133">
    <property type="entry name" value="RNA POLYMERASE ECF-TYPE SIGMA FACTO"/>
    <property type="match status" value="1"/>
</dbReference>
<name>A0A1A9K601_9PSED</name>
<comment type="similarity">
    <text evidence="1">Belongs to the sigma-70 factor family. ECF subfamily.</text>
</comment>
<feature type="domain" description="RNA polymerase sigma factor 70 region 4 type 2" evidence="6">
    <location>
        <begin position="111"/>
        <end position="163"/>
    </location>
</feature>
<evidence type="ECO:0000256" key="2">
    <source>
        <dbReference type="ARBA" id="ARBA00023015"/>
    </source>
</evidence>
<keyword evidence="3" id="KW-0731">Sigma factor</keyword>
<dbReference type="GO" id="GO:0016987">
    <property type="term" value="F:sigma factor activity"/>
    <property type="evidence" value="ECO:0007669"/>
    <property type="project" value="UniProtKB-KW"/>
</dbReference>
<dbReference type="Pfam" id="PF08281">
    <property type="entry name" value="Sigma70_r4_2"/>
    <property type="match status" value="1"/>
</dbReference>
<dbReference type="Gene3D" id="1.10.1740.10">
    <property type="match status" value="1"/>
</dbReference>
<evidence type="ECO:0000259" key="5">
    <source>
        <dbReference type="Pfam" id="PF04542"/>
    </source>
</evidence>
<dbReference type="GO" id="GO:0003677">
    <property type="term" value="F:DNA binding"/>
    <property type="evidence" value="ECO:0007669"/>
    <property type="project" value="InterPro"/>
</dbReference>
<evidence type="ECO:0000313" key="8">
    <source>
        <dbReference type="Proteomes" id="UP000077748"/>
    </source>
</evidence>
<evidence type="ECO:0000256" key="1">
    <source>
        <dbReference type="ARBA" id="ARBA00010641"/>
    </source>
</evidence>
<feature type="domain" description="RNA polymerase sigma-70 region 2" evidence="5">
    <location>
        <begin position="15"/>
        <end position="80"/>
    </location>
</feature>
<dbReference type="GO" id="GO:0006352">
    <property type="term" value="P:DNA-templated transcription initiation"/>
    <property type="evidence" value="ECO:0007669"/>
    <property type="project" value="InterPro"/>
</dbReference>
<evidence type="ECO:0000256" key="4">
    <source>
        <dbReference type="ARBA" id="ARBA00023163"/>
    </source>
</evidence>
<dbReference type="Gene3D" id="1.10.10.10">
    <property type="entry name" value="Winged helix-like DNA-binding domain superfamily/Winged helix DNA-binding domain"/>
    <property type="match status" value="1"/>
</dbReference>
<dbReference type="FunFam" id="1.10.1740.10:FF:000009">
    <property type="entry name" value="RNA polymerase sigma factor"/>
    <property type="match status" value="1"/>
</dbReference>
<evidence type="ECO:0000313" key="7">
    <source>
        <dbReference type="EMBL" id="ANI13015.1"/>
    </source>
</evidence>
<evidence type="ECO:0000259" key="6">
    <source>
        <dbReference type="Pfam" id="PF08281"/>
    </source>
</evidence>
<accession>A0A1A9K601</accession>
<organism evidence="7 8">
    <name type="scientific">Pseudomonas citronellolis</name>
    <dbReference type="NCBI Taxonomy" id="53408"/>
    <lineage>
        <taxon>Bacteria</taxon>
        <taxon>Pseudomonadati</taxon>
        <taxon>Pseudomonadota</taxon>
        <taxon>Gammaproteobacteria</taxon>
        <taxon>Pseudomonadales</taxon>
        <taxon>Pseudomonadaceae</taxon>
        <taxon>Pseudomonas</taxon>
    </lineage>
</organism>
<dbReference type="InterPro" id="IPR014284">
    <property type="entry name" value="RNA_pol_sigma-70_dom"/>
</dbReference>
<keyword evidence="4" id="KW-0804">Transcription</keyword>
<dbReference type="InterPro" id="IPR036388">
    <property type="entry name" value="WH-like_DNA-bd_sf"/>
</dbReference>
<keyword evidence="2" id="KW-0805">Transcription regulation</keyword>
<proteinExistence type="inferred from homology"/>
<dbReference type="RefSeq" id="WP_064581793.1">
    <property type="nucleotide sequence ID" value="NZ_CP015878.1"/>
</dbReference>
<dbReference type="NCBIfam" id="TIGR02937">
    <property type="entry name" value="sigma70-ECF"/>
    <property type="match status" value="1"/>
</dbReference>
<dbReference type="Proteomes" id="UP000077748">
    <property type="component" value="Chromosome"/>
</dbReference>
<dbReference type="InterPro" id="IPR013249">
    <property type="entry name" value="RNA_pol_sigma70_r4_t2"/>
</dbReference>
<dbReference type="AlphaFoldDB" id="A0A1A9K601"/>
<dbReference type="CDD" id="cd06171">
    <property type="entry name" value="Sigma70_r4"/>
    <property type="match status" value="1"/>
</dbReference>
<dbReference type="PANTHER" id="PTHR43133:SF63">
    <property type="entry name" value="RNA POLYMERASE SIGMA FACTOR FECI-RELATED"/>
    <property type="match status" value="1"/>
</dbReference>
<evidence type="ECO:0000256" key="3">
    <source>
        <dbReference type="ARBA" id="ARBA00023082"/>
    </source>
</evidence>
<dbReference type="FunFam" id="1.10.10.10:FF:000427">
    <property type="entry name" value="RNA polymerase sigma factor"/>
    <property type="match status" value="1"/>
</dbReference>
<dbReference type="SUPFAM" id="SSF88946">
    <property type="entry name" value="Sigma2 domain of RNA polymerase sigma factors"/>
    <property type="match status" value="1"/>
</dbReference>
<gene>
    <name evidence="7" type="ORF">A9C11_03015</name>
</gene>
<dbReference type="Pfam" id="PF04542">
    <property type="entry name" value="Sigma70_r2"/>
    <property type="match status" value="1"/>
</dbReference>
<dbReference type="InterPro" id="IPR039425">
    <property type="entry name" value="RNA_pol_sigma-70-like"/>
</dbReference>
<dbReference type="EMBL" id="CP015878">
    <property type="protein sequence ID" value="ANI13015.1"/>
    <property type="molecule type" value="Genomic_DNA"/>
</dbReference>
<protein>
    <submittedName>
        <fullName evidence="7">RNA polymerase subunit sigma</fullName>
    </submittedName>
</protein>
<sequence length="172" mass="19516">MSAVQTGNGEFVGALYRDHRDWLLAWLNRSVGCPQRAEDLGQDTFVRILGRHELPSLREPRAFLVTVAKGLLVDHWRRQALEQAYLDELLQLPEAEQPSVETQFLILADLREIDRLLGKLSSRARSAFLLNRLDGLGHAEIAERLGVSVPRVRQYIAQGLRQCYIALYGEPT</sequence>